<keyword evidence="1" id="KW-1133">Transmembrane helix</keyword>
<accession>A0A2H0V6F7</accession>
<evidence type="ECO:0008006" key="4">
    <source>
        <dbReference type="Google" id="ProtNLM"/>
    </source>
</evidence>
<evidence type="ECO:0000313" key="3">
    <source>
        <dbReference type="Proteomes" id="UP000229901"/>
    </source>
</evidence>
<evidence type="ECO:0000256" key="1">
    <source>
        <dbReference type="SAM" id="Phobius"/>
    </source>
</evidence>
<feature type="transmembrane region" description="Helical" evidence="1">
    <location>
        <begin position="45"/>
        <end position="65"/>
    </location>
</feature>
<protein>
    <recommendedName>
        <fullName evidence="4">DUF3784 domain-containing protein</fullName>
    </recommendedName>
</protein>
<gene>
    <name evidence="2" type="ORF">COT97_00130</name>
</gene>
<dbReference type="EMBL" id="PFAP01000001">
    <property type="protein sequence ID" value="PIR94653.1"/>
    <property type="molecule type" value="Genomic_DNA"/>
</dbReference>
<reference evidence="3" key="1">
    <citation type="submission" date="2017-09" db="EMBL/GenBank/DDBJ databases">
        <title>Depth-based differentiation of microbial function through sediment-hosted aquifers and enrichment of novel symbionts in the deep terrestrial subsurface.</title>
        <authorList>
            <person name="Probst A.J."/>
            <person name="Ladd B."/>
            <person name="Jarett J.K."/>
            <person name="Geller-Mcgrath D.E."/>
            <person name="Sieber C.M.K."/>
            <person name="Emerson J.B."/>
            <person name="Anantharaman K."/>
            <person name="Thomas B.C."/>
            <person name="Malmstrom R."/>
            <person name="Stieglmeier M."/>
            <person name="Klingl A."/>
            <person name="Woyke T."/>
            <person name="Ryan C.M."/>
            <person name="Banfield J.F."/>
        </authorList>
    </citation>
    <scope>NUCLEOTIDE SEQUENCE [LARGE SCALE GENOMIC DNA]</scope>
</reference>
<sequence length="79" mass="8749">MIGRVMLGLIFIGVGFVCVWKTDIPFGLIGYIDFAERWLMGGSRVFYKAVGLFLVFLGALIVANLQQKFLDATLGSLLF</sequence>
<keyword evidence="1" id="KW-0812">Transmembrane</keyword>
<keyword evidence="1" id="KW-0472">Membrane</keyword>
<dbReference type="AlphaFoldDB" id="A0A2H0V6F7"/>
<proteinExistence type="predicted"/>
<evidence type="ECO:0000313" key="2">
    <source>
        <dbReference type="EMBL" id="PIR94653.1"/>
    </source>
</evidence>
<name>A0A2H0V6F7_9BACT</name>
<dbReference type="Proteomes" id="UP000229901">
    <property type="component" value="Unassembled WGS sequence"/>
</dbReference>
<comment type="caution">
    <text evidence="2">The sequence shown here is derived from an EMBL/GenBank/DDBJ whole genome shotgun (WGS) entry which is preliminary data.</text>
</comment>
<organism evidence="2 3">
    <name type="scientific">Candidatus Falkowbacteria bacterium CG10_big_fil_rev_8_21_14_0_10_39_11</name>
    <dbReference type="NCBI Taxonomy" id="1974565"/>
    <lineage>
        <taxon>Bacteria</taxon>
        <taxon>Candidatus Falkowiibacteriota</taxon>
    </lineage>
</organism>